<accession>A0A5B8LJG5</accession>
<keyword evidence="2" id="KW-1185">Reference proteome</keyword>
<name>A0A5B8LJG5_9SPHN</name>
<dbReference type="Proteomes" id="UP000315673">
    <property type="component" value="Chromosome"/>
</dbReference>
<protein>
    <submittedName>
        <fullName evidence="1">Uncharacterized protein</fullName>
    </submittedName>
</protein>
<reference evidence="1 2" key="1">
    <citation type="submission" date="2019-07" db="EMBL/GenBank/DDBJ databases">
        <title>Full genome sequence of Sphingomonas sp. 4R-6-7(HKS19).</title>
        <authorList>
            <person name="Im W.-T."/>
        </authorList>
    </citation>
    <scope>NUCLEOTIDE SEQUENCE [LARGE SCALE GENOMIC DNA]</scope>
    <source>
        <strain evidence="1 2">HKS19</strain>
    </source>
</reference>
<evidence type="ECO:0000313" key="1">
    <source>
        <dbReference type="EMBL" id="QDZ07270.1"/>
    </source>
</evidence>
<dbReference type="KEGG" id="spai:FPZ24_07085"/>
<dbReference type="OrthoDB" id="9787225at2"/>
<proteinExistence type="predicted"/>
<dbReference type="RefSeq" id="WP_146570537.1">
    <property type="nucleotide sequence ID" value="NZ_CP042306.1"/>
</dbReference>
<dbReference type="EMBL" id="CP042306">
    <property type="protein sequence ID" value="QDZ07270.1"/>
    <property type="molecule type" value="Genomic_DNA"/>
</dbReference>
<sequence length="373" mass="40271">MDVTTVLARASSGLGKHTVYKSPGHMPHFAATSFPDHGELDCSGFVYWCIRFASNPPESRMVDHPLYKKINGGWFETTAIHADGLTGTGYFHKVEPVVGAFLVYPDYRGADGKRHDGHIGIITEIDPTKTGIARVTKIIHCSLGGWTQQHDAIQETGPDHWLKQASSIAVWYEGMDGAPTALSAEAAGSASAAGAAETHAVPNYRSLTGGFFSKDPYDLKQRRSIRTNNPGALNVTGWQRVFPGFVGVTAPDHAENVTSIYVTPEHGVGAWHYLMTGRYGYGEQGKVELQDLARRYAGVASASDPAAQSYVKGWTKWASSLTATSVLDLSDDADMLNLAHGMFGHEAGQKTPLKDDQILTALKMKRTGTLPPA</sequence>
<gene>
    <name evidence="1" type="ORF">FPZ24_07085</name>
</gene>
<evidence type="ECO:0000313" key="2">
    <source>
        <dbReference type="Proteomes" id="UP000315673"/>
    </source>
</evidence>
<dbReference type="AlphaFoldDB" id="A0A5B8LJG5"/>
<organism evidence="1 2">
    <name type="scientific">Sphingomonas panacisoli</name>
    <dbReference type="NCBI Taxonomy" id="1813879"/>
    <lineage>
        <taxon>Bacteria</taxon>
        <taxon>Pseudomonadati</taxon>
        <taxon>Pseudomonadota</taxon>
        <taxon>Alphaproteobacteria</taxon>
        <taxon>Sphingomonadales</taxon>
        <taxon>Sphingomonadaceae</taxon>
        <taxon>Sphingomonas</taxon>
    </lineage>
</organism>